<evidence type="ECO:0000313" key="5">
    <source>
        <dbReference type="EMBL" id="MCH7322771.1"/>
    </source>
</evidence>
<dbReference type="HAMAP" id="MF_01241">
    <property type="entry name" value="GlcN6P_deamin"/>
    <property type="match status" value="1"/>
</dbReference>
<proteinExistence type="inferred from homology"/>
<dbReference type="NCBIfam" id="TIGR00502">
    <property type="entry name" value="nagB"/>
    <property type="match status" value="1"/>
</dbReference>
<sequence length="243" mass="26586">MTTVSNINWIEAANYDELSKIAANIFKEELQKHPEMVLGLATGGTPEGFYKELVEANKAGEISFEKAQSFNLDEYVGINAANKASYHYYMDQQLFNHVDMKNDNIHLPEGDKIDLQAAATQYDAKIEAAGGIDIQLLGIGVNGHIGFNEPGTPFALGTNVVELTESTREANKIYFSSIEEVPTHAITMGIQTILNAKKVVLLISGASKQEAINRLRSGVITEDFPASALHNHSNVTVIYTDVK</sequence>
<dbReference type="PANTHER" id="PTHR11280:SF5">
    <property type="entry name" value="GLUCOSAMINE-6-PHOSPHATE ISOMERASE"/>
    <property type="match status" value="1"/>
</dbReference>
<comment type="catalytic activity">
    <reaction evidence="3">
        <text>alpha-D-glucosamine 6-phosphate + H2O = beta-D-fructose 6-phosphate + NH4(+)</text>
        <dbReference type="Rhea" id="RHEA:12172"/>
        <dbReference type="ChEBI" id="CHEBI:15377"/>
        <dbReference type="ChEBI" id="CHEBI:28938"/>
        <dbReference type="ChEBI" id="CHEBI:57634"/>
        <dbReference type="ChEBI" id="CHEBI:75989"/>
        <dbReference type="EC" id="3.5.99.6"/>
    </reaction>
</comment>
<evidence type="ECO:0000259" key="4">
    <source>
        <dbReference type="Pfam" id="PF01182"/>
    </source>
</evidence>
<dbReference type="PANTHER" id="PTHR11280">
    <property type="entry name" value="GLUCOSAMINE-6-PHOSPHATE ISOMERASE"/>
    <property type="match status" value="1"/>
</dbReference>
<dbReference type="SUPFAM" id="SSF100950">
    <property type="entry name" value="NagB/RpiA/CoA transferase-like"/>
    <property type="match status" value="1"/>
</dbReference>
<feature type="active site" description="For ring-opening step" evidence="3">
    <location>
        <position position="142"/>
    </location>
</feature>
<comment type="caution">
    <text evidence="5">The sequence shown here is derived from an EMBL/GenBank/DDBJ whole genome shotgun (WGS) entry which is preliminary data.</text>
</comment>
<organism evidence="5 6">
    <name type="scientific">Solibacillus palustris</name>
    <dbReference type="NCBI Taxonomy" id="2908203"/>
    <lineage>
        <taxon>Bacteria</taxon>
        <taxon>Bacillati</taxon>
        <taxon>Bacillota</taxon>
        <taxon>Bacilli</taxon>
        <taxon>Bacillales</taxon>
        <taxon>Caryophanaceae</taxon>
        <taxon>Solibacillus</taxon>
    </lineage>
</organism>
<accession>A0ABS9UEK8</accession>
<comment type="function">
    <text evidence="3">Catalyzes the reversible isomerization-deamination of glucosamine 6-phosphate (GlcN6P) to form fructose 6-phosphate (Fru6P) and ammonium ion.</text>
</comment>
<dbReference type="EC" id="3.5.99.6" evidence="3"/>
<reference evidence="5 6" key="1">
    <citation type="submission" date="2022-03" db="EMBL/GenBank/DDBJ databases">
        <authorList>
            <person name="Jo J.-H."/>
            <person name="Im W.-T."/>
        </authorList>
    </citation>
    <scope>NUCLEOTIDE SEQUENCE [LARGE SCALE GENOMIC DNA]</scope>
    <source>
        <strain evidence="5 6">MA9</strain>
    </source>
</reference>
<comment type="caution">
    <text evidence="3">Lacks conserved residue(s) required for the propagation of feature annotation.</text>
</comment>
<feature type="active site" description="For ring-opening step" evidence="3">
    <location>
        <position position="149"/>
    </location>
</feature>
<evidence type="ECO:0000256" key="3">
    <source>
        <dbReference type="HAMAP-Rule" id="MF_01241"/>
    </source>
</evidence>
<evidence type="ECO:0000313" key="6">
    <source>
        <dbReference type="Proteomes" id="UP001316087"/>
    </source>
</evidence>
<name>A0ABS9UEK8_9BACL</name>
<feature type="active site" description="Proton acceptor; for ring-opening step" evidence="3">
    <location>
        <position position="144"/>
    </location>
</feature>
<comment type="similarity">
    <text evidence="3">Belongs to the glucosamine/galactosamine-6-phosphate isomerase family. NagB subfamily.</text>
</comment>
<keyword evidence="6" id="KW-1185">Reference proteome</keyword>
<dbReference type="InterPro" id="IPR006148">
    <property type="entry name" value="Glc/Gal-6P_isomerase"/>
</dbReference>
<dbReference type="GO" id="GO:0004342">
    <property type="term" value="F:glucosamine-6-phosphate deaminase activity"/>
    <property type="evidence" value="ECO:0007669"/>
    <property type="project" value="UniProtKB-EC"/>
</dbReference>
<dbReference type="InterPro" id="IPR037171">
    <property type="entry name" value="NagB/RpiA_transferase-like"/>
</dbReference>
<comment type="pathway">
    <text evidence="3">Amino-sugar metabolism; N-acetylneuraminate degradation; D-fructose 6-phosphate from N-acetylneuraminate: step 5/5.</text>
</comment>
<evidence type="ECO:0000256" key="1">
    <source>
        <dbReference type="ARBA" id="ARBA00022801"/>
    </source>
</evidence>
<dbReference type="Proteomes" id="UP001316087">
    <property type="component" value="Unassembled WGS sequence"/>
</dbReference>
<feature type="active site" description="Proton acceptor; for enolization step" evidence="3">
    <location>
        <position position="73"/>
    </location>
</feature>
<protein>
    <recommendedName>
        <fullName evidence="3">Glucosamine-6-phosphate deaminase</fullName>
        <ecNumber evidence="3">3.5.99.6</ecNumber>
    </recommendedName>
    <alternativeName>
        <fullName evidence="3">GlcN6P deaminase</fullName>
        <shortName evidence="3">GNPDA</shortName>
    </alternativeName>
    <alternativeName>
        <fullName evidence="3">Glucosamine-6-phosphate isomerase</fullName>
    </alternativeName>
</protein>
<dbReference type="CDD" id="cd01399">
    <property type="entry name" value="GlcN6P_deaminase"/>
    <property type="match status" value="1"/>
</dbReference>
<dbReference type="EMBL" id="JAKZFC010000005">
    <property type="protein sequence ID" value="MCH7322771.1"/>
    <property type="molecule type" value="Genomic_DNA"/>
</dbReference>
<dbReference type="PROSITE" id="PS01161">
    <property type="entry name" value="GLC_GALNAC_ISOMERASE"/>
    <property type="match status" value="1"/>
</dbReference>
<dbReference type="InterPro" id="IPR004547">
    <property type="entry name" value="Glucosamine6P_isomerase"/>
</dbReference>
<keyword evidence="1 3" id="KW-0378">Hydrolase</keyword>
<dbReference type="InterPro" id="IPR018321">
    <property type="entry name" value="Glucosamine6P_isomerase_CS"/>
</dbReference>
<feature type="domain" description="Glucosamine/galactosamine-6-phosphate isomerase" evidence="4">
    <location>
        <begin position="16"/>
        <end position="235"/>
    </location>
</feature>
<dbReference type="Pfam" id="PF01182">
    <property type="entry name" value="Glucosamine_iso"/>
    <property type="match status" value="1"/>
</dbReference>
<gene>
    <name evidence="3 5" type="primary">nagB</name>
    <name evidence="5" type="ORF">LZ480_12890</name>
</gene>
<evidence type="ECO:0000256" key="2">
    <source>
        <dbReference type="ARBA" id="ARBA00023277"/>
    </source>
</evidence>
<keyword evidence="2 3" id="KW-0119">Carbohydrate metabolism</keyword>
<dbReference type="Gene3D" id="3.40.50.1360">
    <property type="match status" value="1"/>
</dbReference>